<keyword evidence="1" id="KW-0472">Membrane</keyword>
<protein>
    <submittedName>
        <fullName evidence="2">Uncharacterized protein</fullName>
    </submittedName>
</protein>
<reference evidence="2" key="1">
    <citation type="submission" date="2015-07" db="EMBL/GenBank/DDBJ databases">
        <title>MeaNS - Measles Nucleotide Surveillance Program.</title>
        <authorList>
            <person name="Tran T."/>
            <person name="Druce J."/>
        </authorList>
    </citation>
    <scope>NUCLEOTIDE SEQUENCE</scope>
    <source>
        <strain evidence="2">UCB-OBI-ISO-001</strain>
        <tissue evidence="2">Gonad</tissue>
    </source>
</reference>
<keyword evidence="1" id="KW-1133">Transmembrane helix</keyword>
<accession>A0A0L8I0J6</accession>
<feature type="transmembrane region" description="Helical" evidence="1">
    <location>
        <begin position="30"/>
        <end position="50"/>
    </location>
</feature>
<gene>
    <name evidence="2" type="ORF">OCBIM_22039746mg</name>
</gene>
<evidence type="ECO:0000256" key="1">
    <source>
        <dbReference type="SAM" id="Phobius"/>
    </source>
</evidence>
<evidence type="ECO:0000313" key="2">
    <source>
        <dbReference type="EMBL" id="KOF95028.1"/>
    </source>
</evidence>
<keyword evidence="1" id="KW-0812">Transmembrane</keyword>
<name>A0A0L8I0J6_OCTBM</name>
<proteinExistence type="predicted"/>
<organism evidence="2">
    <name type="scientific">Octopus bimaculoides</name>
    <name type="common">California two-spotted octopus</name>
    <dbReference type="NCBI Taxonomy" id="37653"/>
    <lineage>
        <taxon>Eukaryota</taxon>
        <taxon>Metazoa</taxon>
        <taxon>Spiralia</taxon>
        <taxon>Lophotrochozoa</taxon>
        <taxon>Mollusca</taxon>
        <taxon>Cephalopoda</taxon>
        <taxon>Coleoidea</taxon>
        <taxon>Octopodiformes</taxon>
        <taxon>Octopoda</taxon>
        <taxon>Incirrata</taxon>
        <taxon>Octopodidae</taxon>
        <taxon>Octopus</taxon>
    </lineage>
</organism>
<sequence length="53" mass="6299">MLLKQDLGIWKFSAFVKQYIPRQMPCKMSYFSYLLTRGFAIVLFIGQDFLSEK</sequence>
<dbReference type="EMBL" id="KQ416818">
    <property type="protein sequence ID" value="KOF95028.1"/>
    <property type="molecule type" value="Genomic_DNA"/>
</dbReference>
<dbReference type="AlphaFoldDB" id="A0A0L8I0J6"/>